<dbReference type="Proteomes" id="UP000254410">
    <property type="component" value="Chromosome"/>
</dbReference>
<organism evidence="1 2">
    <name type="scientific">Acinetobacter pittii</name>
    <name type="common">Acinetobacter genomosp. 3</name>
    <dbReference type="NCBI Taxonomy" id="48296"/>
    <lineage>
        <taxon>Bacteria</taxon>
        <taxon>Pseudomonadati</taxon>
        <taxon>Pseudomonadota</taxon>
        <taxon>Gammaproteobacteria</taxon>
        <taxon>Moraxellales</taxon>
        <taxon>Moraxellaceae</taxon>
        <taxon>Acinetobacter</taxon>
        <taxon>Acinetobacter calcoaceticus/baumannii complex</taxon>
    </lineage>
</organism>
<dbReference type="EMBL" id="CP033540">
    <property type="protein sequence ID" value="AZC00986.1"/>
    <property type="molecule type" value="Genomic_DNA"/>
</dbReference>
<reference evidence="1 2" key="1">
    <citation type="submission" date="2018-11" db="EMBL/GenBank/DDBJ databases">
        <authorList>
            <person name="Kuo S.-C."/>
            <person name="Chen F.-J."/>
            <person name="Liao Y.-C."/>
        </authorList>
    </citation>
    <scope>NUCLEOTIDE SEQUENCE [LARGE SCALE GENOMIC DNA]</scope>
    <source>
        <strain evidence="1 2">2014S06-099</strain>
    </source>
</reference>
<proteinExistence type="predicted"/>
<reference evidence="1 2" key="2">
    <citation type="submission" date="2018-12" db="EMBL/GenBank/DDBJ databases">
        <title>Molecular Epidemiology of Emerging Carbapenem-Resistance in Acinetobacter nosocomialis and Acinetobacter pittii in Taiwan, 2010-2014.</title>
        <authorList>
            <person name="Huang W.-C."/>
            <person name="Wang H.-Y."/>
            <person name="Lai J.-F."/>
            <person name="Lauderdale T.-L."/>
            <person name="Sytwu H.-K."/>
        </authorList>
    </citation>
    <scope>NUCLEOTIDE SEQUENCE [LARGE SCALE GENOMIC DNA]</scope>
    <source>
        <strain evidence="1 2">2014S06-099</strain>
    </source>
</reference>
<sequence>MDPISFTRPIDEQYVSTGLQTALAKAFKQVFAQNFEQSIQDLLDYGCPHIGSKTVVERFSKQNGLVVLRRNNTSDTLMRIIYANWSSMGNKRGLAFLEFVLRMLWGKDHFQIIRLWHSLEKLKEYPAYLSDFEKPNYFLTSRIRIVLDKTVDANEVVELSPILRRLVPANIVVKVHSMAFDRDLGTTSFAAAITAKPYAVYNFLLIQLELLS</sequence>
<protein>
    <submittedName>
        <fullName evidence="1">Uncharacterized protein</fullName>
    </submittedName>
</protein>
<evidence type="ECO:0000313" key="2">
    <source>
        <dbReference type="Proteomes" id="UP000254410"/>
    </source>
</evidence>
<accession>A0A3G6YLK0</accession>
<evidence type="ECO:0000313" key="1">
    <source>
        <dbReference type="EMBL" id="AZC00986.1"/>
    </source>
</evidence>
<dbReference type="AlphaFoldDB" id="A0A3G6YLK0"/>
<name>A0A3G6YLK0_ACIPI</name>
<gene>
    <name evidence="1" type="ORF">DKE52_015830</name>
</gene>